<feature type="transmembrane region" description="Helical" evidence="1">
    <location>
        <begin position="148"/>
        <end position="165"/>
    </location>
</feature>
<feature type="transmembrane region" description="Helical" evidence="1">
    <location>
        <begin position="118"/>
        <end position="141"/>
    </location>
</feature>
<keyword evidence="1" id="KW-0472">Membrane</keyword>
<dbReference type="Pfam" id="PF13346">
    <property type="entry name" value="ABC2_membrane_5"/>
    <property type="match status" value="1"/>
</dbReference>
<reference evidence="2 3" key="1">
    <citation type="submission" date="2019-01" db="EMBL/GenBank/DDBJ databases">
        <title>PMF-metabolizing Aryl O-demethylase.</title>
        <authorList>
            <person name="Kim M."/>
        </authorList>
    </citation>
    <scope>NUCLEOTIDE SEQUENCE [LARGE SCALE GENOMIC DNA]</scope>
    <source>
        <strain evidence="2 3">PMF1</strain>
    </source>
</reference>
<proteinExistence type="predicted"/>
<gene>
    <name evidence="2" type="ORF">PMF13cell1_02834</name>
</gene>
<sequence length="215" mass="24319">MKIWKAAKLDFKLLKYYYKSICFTLLIPLAFILLYRTLVVGISFAMFMMAMSSIYTFSVADKNNMQRLYRVLPISVEELVCGKYLHVFLMGLLAVTVSSVLQPVILGLLGISAAIPEIIMAALAGMVLYITYVCFQIPAYYKFGPIKGRVFMYVPVAGILLTMFVVEKADINTSLLFSRIAENRYLGSCLLILYLAVIVVISIRTSVRITEKKEW</sequence>
<feature type="transmembrane region" description="Helical" evidence="1">
    <location>
        <begin position="87"/>
        <end position="112"/>
    </location>
</feature>
<evidence type="ECO:0000256" key="1">
    <source>
        <dbReference type="SAM" id="Phobius"/>
    </source>
</evidence>
<dbReference type="RefSeq" id="WP_130181114.1">
    <property type="nucleotide sequence ID" value="NZ_CP035945.1"/>
</dbReference>
<dbReference type="KEGG" id="bpro:PMF13cell1_02834"/>
<evidence type="ECO:0008006" key="4">
    <source>
        <dbReference type="Google" id="ProtNLM"/>
    </source>
</evidence>
<evidence type="ECO:0000313" key="2">
    <source>
        <dbReference type="EMBL" id="QBE97278.1"/>
    </source>
</evidence>
<keyword evidence="1" id="KW-1133">Transmembrane helix</keyword>
<dbReference type="InterPro" id="IPR025699">
    <property type="entry name" value="ABC2_memb-like"/>
</dbReference>
<accession>A0A4V0Z7M1</accession>
<dbReference type="Proteomes" id="UP000289794">
    <property type="component" value="Chromosome"/>
</dbReference>
<dbReference type="AlphaFoldDB" id="A0A4V0Z7M1"/>
<evidence type="ECO:0000313" key="3">
    <source>
        <dbReference type="Proteomes" id="UP000289794"/>
    </source>
</evidence>
<dbReference type="EMBL" id="CP035945">
    <property type="protein sequence ID" value="QBE97278.1"/>
    <property type="molecule type" value="Genomic_DNA"/>
</dbReference>
<feature type="transmembrane region" description="Helical" evidence="1">
    <location>
        <begin position="16"/>
        <end position="35"/>
    </location>
</feature>
<keyword evidence="1" id="KW-0812">Transmembrane</keyword>
<name>A0A4V0Z7M1_9FIRM</name>
<feature type="transmembrane region" description="Helical" evidence="1">
    <location>
        <begin position="41"/>
        <end position="60"/>
    </location>
</feature>
<protein>
    <recommendedName>
        <fullName evidence="4">ABC-2 transporter permease</fullName>
    </recommendedName>
</protein>
<organism evidence="2 3">
    <name type="scientific">Blautia producta</name>
    <dbReference type="NCBI Taxonomy" id="33035"/>
    <lineage>
        <taxon>Bacteria</taxon>
        <taxon>Bacillati</taxon>
        <taxon>Bacillota</taxon>
        <taxon>Clostridia</taxon>
        <taxon>Lachnospirales</taxon>
        <taxon>Lachnospiraceae</taxon>
        <taxon>Blautia</taxon>
    </lineage>
</organism>
<feature type="transmembrane region" description="Helical" evidence="1">
    <location>
        <begin position="185"/>
        <end position="203"/>
    </location>
</feature>